<gene>
    <name evidence="2" type="ORF">F6S87_00705</name>
</gene>
<dbReference type="EMBL" id="VYSG01000001">
    <property type="protein sequence ID" value="NEG69169.1"/>
    <property type="molecule type" value="Genomic_DNA"/>
</dbReference>
<keyword evidence="3" id="KW-1185">Reference proteome</keyword>
<protein>
    <submittedName>
        <fullName evidence="2">GIY-YIG nuclease family protein</fullName>
    </submittedName>
</protein>
<evidence type="ECO:0000313" key="2">
    <source>
        <dbReference type="EMBL" id="NEG69169.1"/>
    </source>
</evidence>
<reference evidence="2 3" key="1">
    <citation type="submission" date="2019-09" db="EMBL/GenBank/DDBJ databases">
        <title>Phylogenetic characterization of a novel taxon of the genus Bifidobacterium: Bifidobacterium choloepi sp. nov.</title>
        <authorList>
            <person name="Modesto M."/>
            <person name="Satti M."/>
        </authorList>
    </citation>
    <scope>NUCLEOTIDE SEQUENCE [LARGE SCALE GENOMIC DNA]</scope>
    <source>
        <strain evidence="2 3">BRDM6</strain>
    </source>
</reference>
<accession>A0A6I5N0I8</accession>
<feature type="compositionally biased region" description="Polar residues" evidence="1">
    <location>
        <begin position="295"/>
        <end position="307"/>
    </location>
</feature>
<dbReference type="Proteomes" id="UP000469292">
    <property type="component" value="Unassembled WGS sequence"/>
</dbReference>
<dbReference type="RefSeq" id="WP_163226768.1">
    <property type="nucleotide sequence ID" value="NZ_VYSG01000001.1"/>
</dbReference>
<dbReference type="InterPro" id="IPR035901">
    <property type="entry name" value="GIY-YIG_endonuc_sf"/>
</dbReference>
<comment type="caution">
    <text evidence="2">The sequence shown here is derived from an EMBL/GenBank/DDBJ whole genome shotgun (WGS) entry which is preliminary data.</text>
</comment>
<dbReference type="SUPFAM" id="SSF82771">
    <property type="entry name" value="GIY-YIG endonuclease"/>
    <property type="match status" value="1"/>
</dbReference>
<dbReference type="CDD" id="cd10446">
    <property type="entry name" value="GIY-YIG_unchar_1"/>
    <property type="match status" value="1"/>
</dbReference>
<sequence>MDDNTQQASPIRFFEMVGIGRDEMKNYTVRLNSNKYIDVFNLYYSNRQEAMEWIFTRKWSGKDASGNIYGKALQFIQTHDGRWLFVGAFSTTGEYRNAKGDQVYYYEEDLKFKSYADRTIVSFARNAGLRDLRTVYQLSSPRTDWCTRFWNDLTVSEISERGMPHDPFPGYSNVSLSLPELQTVLSFGEWQGALRAVSAIYLQTDRANGWHYVGSAYGDGGLLGRWNDYAWGDHTGGNKLLKELVAQEGEEYISNNFQYSILEVFNPAIDASTIIRREHWWMETLGSVRDEKSTNPHGYNTGKQYKNTGEGKDAGAY</sequence>
<dbReference type="AlphaFoldDB" id="A0A6I5N0I8"/>
<name>A0A6I5N0I8_9BIFI</name>
<dbReference type="Gene3D" id="3.40.1440.10">
    <property type="entry name" value="GIY-YIG endonuclease"/>
    <property type="match status" value="1"/>
</dbReference>
<evidence type="ECO:0000256" key="1">
    <source>
        <dbReference type="SAM" id="MobiDB-lite"/>
    </source>
</evidence>
<feature type="region of interest" description="Disordered" evidence="1">
    <location>
        <begin position="291"/>
        <end position="317"/>
    </location>
</feature>
<evidence type="ECO:0000313" key="3">
    <source>
        <dbReference type="Proteomes" id="UP000469292"/>
    </source>
</evidence>
<proteinExistence type="predicted"/>
<organism evidence="2 3">
    <name type="scientific">Bifidobacterium choloepi</name>
    <dbReference type="NCBI Taxonomy" id="2614131"/>
    <lineage>
        <taxon>Bacteria</taxon>
        <taxon>Bacillati</taxon>
        <taxon>Actinomycetota</taxon>
        <taxon>Actinomycetes</taxon>
        <taxon>Bifidobacteriales</taxon>
        <taxon>Bifidobacteriaceae</taxon>
        <taxon>Bifidobacterium</taxon>
    </lineage>
</organism>